<evidence type="ECO:0000256" key="1">
    <source>
        <dbReference type="SAM" id="Phobius"/>
    </source>
</evidence>
<dbReference type="PANTHER" id="PTHR20859">
    <property type="entry name" value="INTERFERON/INTERLEUKIN RECEPTOR"/>
    <property type="match status" value="1"/>
</dbReference>
<dbReference type="Pfam" id="PF09294">
    <property type="entry name" value="Interfer-bind"/>
    <property type="match status" value="1"/>
</dbReference>
<feature type="chain" id="PRO_5027120402" evidence="2">
    <location>
        <begin position="26"/>
        <end position="338"/>
    </location>
</feature>
<keyword evidence="4" id="KW-1185">Reference proteome</keyword>
<dbReference type="SUPFAM" id="SSF49265">
    <property type="entry name" value="Fibronectin type III"/>
    <property type="match status" value="2"/>
</dbReference>
<organism evidence="4 5">
    <name type="scientific">Aythya fuligula</name>
    <name type="common">Tufted duck</name>
    <name type="synonym">Anas fuligula</name>
    <dbReference type="NCBI Taxonomy" id="219594"/>
    <lineage>
        <taxon>Eukaryota</taxon>
        <taxon>Metazoa</taxon>
        <taxon>Chordata</taxon>
        <taxon>Craniata</taxon>
        <taxon>Vertebrata</taxon>
        <taxon>Euteleostomi</taxon>
        <taxon>Archelosauria</taxon>
        <taxon>Archosauria</taxon>
        <taxon>Dinosauria</taxon>
        <taxon>Saurischia</taxon>
        <taxon>Theropoda</taxon>
        <taxon>Coelurosauria</taxon>
        <taxon>Aves</taxon>
        <taxon>Neognathae</taxon>
        <taxon>Galloanserae</taxon>
        <taxon>Anseriformes</taxon>
        <taxon>Anatidae</taxon>
        <taxon>Aythyinae</taxon>
        <taxon>Aythya</taxon>
    </lineage>
</organism>
<dbReference type="InterPro" id="IPR015373">
    <property type="entry name" value="Interferon/interleukin_rcp_dom"/>
</dbReference>
<dbReference type="RefSeq" id="XP_032041450.1">
    <property type="nucleotide sequence ID" value="XM_032185559.1"/>
</dbReference>
<keyword evidence="1" id="KW-0812">Transmembrane</keyword>
<evidence type="ECO:0000259" key="3">
    <source>
        <dbReference type="PROSITE" id="PS50853"/>
    </source>
</evidence>
<dbReference type="GO" id="GO:0005886">
    <property type="term" value="C:plasma membrane"/>
    <property type="evidence" value="ECO:0007669"/>
    <property type="project" value="TreeGrafter"/>
</dbReference>
<dbReference type="CTD" id="3460"/>
<evidence type="ECO:0000313" key="5">
    <source>
        <dbReference type="RefSeq" id="XP_032041450.1"/>
    </source>
</evidence>
<dbReference type="InterPro" id="IPR036116">
    <property type="entry name" value="FN3_sf"/>
</dbReference>
<sequence length="338" mass="38727">MPWRALLLSFFLLLLILLLLGPARAAGEDSSPRLPAPKDVKVYSYNFHNTLRWSPVKVERGVVLYTVHFKTGAFNQWDEMNCTRIARTECSFPLSRNERLWTFVLRVRSELGQMTSDWVEADPFVAERDTTIGPPKVNSVIVSSDSLLISVSPPFESEEGTVQYKVSYWENATTATKEEMWVSNALFKIENLKQMTLYCFTIEIELVKYLHEQIPGLQRIPECYRTPMNETTRAVYIVITFTLVGLVLILMIIGLFFLSRHHKTIKYLCQPPLKIPSHIEEYLRDPSMPHLEALENYTEEALPDSLSVLYFEEGSKAYGDTLADDTHSHSSFGESEVT</sequence>
<gene>
    <name evidence="5" type="primary">IFNGR2</name>
</gene>
<dbReference type="CDD" id="cd00063">
    <property type="entry name" value="FN3"/>
    <property type="match status" value="1"/>
</dbReference>
<name>A0A6J3CT41_AYTFU</name>
<dbReference type="Proteomes" id="UP000504639">
    <property type="component" value="Chromosome 1"/>
</dbReference>
<protein>
    <submittedName>
        <fullName evidence="5">Interferon gamma receptor 2</fullName>
    </submittedName>
</protein>
<dbReference type="InterPro" id="IPR003961">
    <property type="entry name" value="FN3_dom"/>
</dbReference>
<dbReference type="PROSITE" id="PS50853">
    <property type="entry name" value="FN3"/>
    <property type="match status" value="1"/>
</dbReference>
<dbReference type="InParanoid" id="A0A6J3CT41"/>
<keyword evidence="1" id="KW-1133">Transmembrane helix</keyword>
<accession>A0A6J3CT41</accession>
<dbReference type="InterPro" id="IPR013783">
    <property type="entry name" value="Ig-like_fold"/>
</dbReference>
<dbReference type="KEGG" id="aful:116488163"/>
<evidence type="ECO:0000256" key="2">
    <source>
        <dbReference type="SAM" id="SignalP"/>
    </source>
</evidence>
<feature type="domain" description="Fibronectin type-III" evidence="3">
    <location>
        <begin position="133"/>
        <end position="229"/>
    </location>
</feature>
<dbReference type="PANTHER" id="PTHR20859:SF46">
    <property type="entry name" value="INTERFERON GAMMA RECEPTOR 2"/>
    <property type="match status" value="1"/>
</dbReference>
<dbReference type="Gene3D" id="2.60.40.10">
    <property type="entry name" value="Immunoglobulins"/>
    <property type="match status" value="2"/>
</dbReference>
<evidence type="ECO:0000313" key="4">
    <source>
        <dbReference type="Proteomes" id="UP000504639"/>
    </source>
</evidence>
<dbReference type="InterPro" id="IPR050650">
    <property type="entry name" value="Type-II_Cytokine-TF_Rcpt"/>
</dbReference>
<feature type="signal peptide" evidence="2">
    <location>
        <begin position="1"/>
        <end position="25"/>
    </location>
</feature>
<dbReference type="FunCoup" id="A0A6J3CT41">
    <property type="interactions" value="12"/>
</dbReference>
<dbReference type="GeneID" id="116488163"/>
<keyword evidence="1" id="KW-0472">Membrane</keyword>
<dbReference type="GO" id="GO:0004896">
    <property type="term" value="F:cytokine receptor activity"/>
    <property type="evidence" value="ECO:0007669"/>
    <property type="project" value="TreeGrafter"/>
</dbReference>
<feature type="transmembrane region" description="Helical" evidence="1">
    <location>
        <begin position="234"/>
        <end position="258"/>
    </location>
</feature>
<reference evidence="5" key="1">
    <citation type="submission" date="2025-08" db="UniProtKB">
        <authorList>
            <consortium name="RefSeq"/>
        </authorList>
    </citation>
    <scope>IDENTIFICATION</scope>
    <source>
        <tissue evidence="5">Lung</tissue>
    </source>
</reference>
<keyword evidence="2" id="KW-0732">Signal</keyword>
<keyword evidence="5" id="KW-0675">Receptor</keyword>
<dbReference type="AlphaFoldDB" id="A0A6J3CT41"/>
<dbReference type="Pfam" id="PF01108">
    <property type="entry name" value="Tissue_fac"/>
    <property type="match status" value="1"/>
</dbReference>
<proteinExistence type="predicted"/>